<organism evidence="1 2">
    <name type="scientific">Meristemomyces frigidus</name>
    <dbReference type="NCBI Taxonomy" id="1508187"/>
    <lineage>
        <taxon>Eukaryota</taxon>
        <taxon>Fungi</taxon>
        <taxon>Dikarya</taxon>
        <taxon>Ascomycota</taxon>
        <taxon>Pezizomycotina</taxon>
        <taxon>Dothideomycetes</taxon>
        <taxon>Dothideomycetidae</taxon>
        <taxon>Mycosphaerellales</taxon>
        <taxon>Teratosphaeriaceae</taxon>
        <taxon>Meristemomyces</taxon>
    </lineage>
</organism>
<dbReference type="EMBL" id="JAVRRL010000049">
    <property type="protein sequence ID" value="KAK5110477.1"/>
    <property type="molecule type" value="Genomic_DNA"/>
</dbReference>
<evidence type="ECO:0000313" key="2">
    <source>
        <dbReference type="Proteomes" id="UP001310890"/>
    </source>
</evidence>
<gene>
    <name evidence="1" type="ORF">LTR62_005828</name>
</gene>
<dbReference type="AlphaFoldDB" id="A0AAN7TCQ3"/>
<sequence>MKTTSIAAAAYLYEHDAHIAVITLDPQSEGMASKNEFVAKEPLYFLYLQKRKPTSCHGEHKNVLRFSGTLEADSPASLSGCQDLGSFTSTLITGDTGCGSDTISKSELDRVYSEIARPAGITASIASLPMDLPRVPRSPPTLADRDAIATRMTIQVYKFKMLSREPRLFENSHHYSDPLRFKWSKPCKEHGELQGQWMQSPFDVIGDGAWNAGDALTLLISRASQESPMGCIIWGEKE</sequence>
<reference evidence="1" key="1">
    <citation type="submission" date="2023-08" db="EMBL/GenBank/DDBJ databases">
        <title>Black Yeasts Isolated from many extreme environments.</title>
        <authorList>
            <person name="Coleine C."/>
            <person name="Stajich J.E."/>
            <person name="Selbmann L."/>
        </authorList>
    </citation>
    <scope>NUCLEOTIDE SEQUENCE</scope>
    <source>
        <strain evidence="1">CCFEE 5401</strain>
    </source>
</reference>
<accession>A0AAN7TCQ3</accession>
<protein>
    <submittedName>
        <fullName evidence="1">Uncharacterized protein</fullName>
    </submittedName>
</protein>
<comment type="caution">
    <text evidence="1">The sequence shown here is derived from an EMBL/GenBank/DDBJ whole genome shotgun (WGS) entry which is preliminary data.</text>
</comment>
<name>A0AAN7TCQ3_9PEZI</name>
<evidence type="ECO:0000313" key="1">
    <source>
        <dbReference type="EMBL" id="KAK5110477.1"/>
    </source>
</evidence>
<proteinExistence type="predicted"/>
<dbReference type="Proteomes" id="UP001310890">
    <property type="component" value="Unassembled WGS sequence"/>
</dbReference>